<dbReference type="Pfam" id="PF01105">
    <property type="entry name" value="EMP24_GP25L"/>
    <property type="match status" value="1"/>
</dbReference>
<feature type="compositionally biased region" description="Basic and acidic residues" evidence="10">
    <location>
        <begin position="383"/>
        <end position="399"/>
    </location>
</feature>
<feature type="transmembrane region" description="Helical" evidence="11">
    <location>
        <begin position="188"/>
        <end position="210"/>
    </location>
</feature>
<feature type="chain" id="PRO_5046809877" description="Transmembrane emp24 domain-containing protein 7" evidence="12">
    <location>
        <begin position="37"/>
        <end position="741"/>
    </location>
</feature>
<evidence type="ECO:0000256" key="12">
    <source>
        <dbReference type="SAM" id="SignalP"/>
    </source>
</evidence>
<gene>
    <name evidence="16" type="primary">LOC112932456</name>
</gene>
<dbReference type="Gene3D" id="2.60.120.680">
    <property type="entry name" value="GOLD domain"/>
    <property type="match status" value="1"/>
</dbReference>
<reference evidence="16" key="1">
    <citation type="submission" date="2025-08" db="UniProtKB">
        <authorList>
            <consortium name="RefSeq"/>
        </authorList>
    </citation>
    <scope>IDENTIFICATION</scope>
    <source>
        <tissue evidence="16">Cell line</tissue>
    </source>
</reference>
<comment type="subcellular location">
    <subcellularLocation>
        <location evidence="1">Endoplasmic reticulum membrane</location>
        <topology evidence="1">Single-pass type I membrane protein</topology>
    </subcellularLocation>
    <subcellularLocation>
        <location evidence="2">Endoplasmic reticulum-Golgi intermediate compartment membrane</location>
        <topology evidence="2">Single-pass type I membrane protein</topology>
    </subcellularLocation>
    <subcellularLocation>
        <location evidence="3">Golgi apparatus</location>
        <location evidence="3">cis-Golgi network membrane</location>
        <topology evidence="3">Single-pass type I membrane protein</topology>
    </subcellularLocation>
</comment>
<dbReference type="PROSITE" id="PS50866">
    <property type="entry name" value="GOLD"/>
    <property type="match status" value="1"/>
</dbReference>
<evidence type="ECO:0008006" key="17">
    <source>
        <dbReference type="Google" id="ProtNLM"/>
    </source>
</evidence>
<evidence type="ECO:0000256" key="8">
    <source>
        <dbReference type="ARBA" id="ARBA00022989"/>
    </source>
</evidence>
<evidence type="ECO:0000256" key="6">
    <source>
        <dbReference type="ARBA" id="ARBA00022729"/>
    </source>
</evidence>
<evidence type="ECO:0000256" key="4">
    <source>
        <dbReference type="ARBA" id="ARBA00007104"/>
    </source>
</evidence>
<proteinExistence type="inferred from homology"/>
<feature type="signal peptide" evidence="12">
    <location>
        <begin position="1"/>
        <end position="36"/>
    </location>
</feature>
<feature type="domain" description="TIR" evidence="13">
    <location>
        <begin position="579"/>
        <end position="735"/>
    </location>
</feature>
<feature type="region of interest" description="Disordered" evidence="10">
    <location>
        <begin position="235"/>
        <end position="262"/>
    </location>
</feature>
<keyword evidence="6 12" id="KW-0732">Signal</keyword>
<dbReference type="PANTHER" id="PTHR22811">
    <property type="entry name" value="TRANSMEMBRANE EMP24 DOMAIN-CONTAINING PROTEIN"/>
    <property type="match status" value="1"/>
</dbReference>
<dbReference type="InterPro" id="IPR009038">
    <property type="entry name" value="GOLD_dom"/>
</dbReference>
<dbReference type="GeneID" id="112932456"/>
<keyword evidence="5 11" id="KW-0812">Transmembrane</keyword>
<dbReference type="Proteomes" id="UP001652641">
    <property type="component" value="Chromosome 12"/>
</dbReference>
<evidence type="ECO:0000313" key="15">
    <source>
        <dbReference type="Proteomes" id="UP001652641"/>
    </source>
</evidence>
<evidence type="ECO:0000259" key="14">
    <source>
        <dbReference type="PROSITE" id="PS50866"/>
    </source>
</evidence>
<dbReference type="RefSeq" id="XP_072588017.1">
    <property type="nucleotide sequence ID" value="XM_072731916.1"/>
</dbReference>
<sequence length="741" mass="82423">MPGPGSAQRWAAAAGRWGCRLLALLLLLLVPGPGGASEITFELPDNAKQCFYEDITQGTKCTLEFQVITGGHYDVDCRLEDPDGNVLYKEMKKQYDSFTFTASKNGTYKFCFSNEFSTFTHKTVYFDFQVGEDPPLFPSENRVSALTQMESACVSIHEALKSVIDYQTHFRLREAQGRSRAEDLNTRVAYWSVGEALILLVVSIGQVFLLKSFFSDKRTTTTRVGWFDALRIPAQGRGRRPQRRAPAGTSQGERQDPGFGQARGFFIQGLGAPVGDGEAAAAALTPAPKSVPSKHWRRPHPPPPTQASGDSERRRRRRRQQRSERASASVTVPLHHCRSSAPSGPPSLLRRGLGGFLGAAAARPPQRLTAEVCARWGGGRGLREGAAREVSRGERKTREPGGWARAWARASAVQAGKRAPGRARRRGGGACGGREAGGPSPSSGGVRAAFCFARRFPFDQKTCFWGKTTSEQKADENYVISFRSAQVSRKKERSPFLTGRFTMGVRKSKIDPRPLSVSWGQSPGVEVRQSRPESDSKRPEDLSLRALPESGPTTLRPAGQCEAAMGLGERTPGEEEEEEEEEVFLKFVILHAEDDTDEALRVQSLLQNDFGIRPGIIFAEMPCGRQHLQNLDDAVNGSAWTILLLTENFLRDTWCKFQFYTSLMNSVNRRHKYNSVIPMRPLNKPLPRERTPFALRTINALEEDSRGFPTQVERIFQESVYKIQQSVWREARSSVQRHFVS</sequence>
<dbReference type="SMART" id="SM01190">
    <property type="entry name" value="EMP24_GP25L"/>
    <property type="match status" value="1"/>
</dbReference>
<feature type="domain" description="GOLD" evidence="14">
    <location>
        <begin position="48"/>
        <end position="130"/>
    </location>
</feature>
<dbReference type="Pfam" id="PF13676">
    <property type="entry name" value="TIR_2"/>
    <property type="match status" value="1"/>
</dbReference>
<dbReference type="InterPro" id="IPR015720">
    <property type="entry name" value="Emp24-like"/>
</dbReference>
<dbReference type="InterPro" id="IPR000157">
    <property type="entry name" value="TIR_dom"/>
</dbReference>
<feature type="region of interest" description="Disordered" evidence="10">
    <location>
        <begin position="512"/>
        <end position="560"/>
    </location>
</feature>
<evidence type="ECO:0000313" key="16">
    <source>
        <dbReference type="RefSeq" id="XP_072588017.1"/>
    </source>
</evidence>
<dbReference type="SUPFAM" id="SSF52200">
    <property type="entry name" value="Toll/Interleukin receptor TIR domain"/>
    <property type="match status" value="1"/>
</dbReference>
<keyword evidence="7" id="KW-0256">Endoplasmic reticulum</keyword>
<evidence type="ECO:0000259" key="13">
    <source>
        <dbReference type="PROSITE" id="PS50104"/>
    </source>
</evidence>
<evidence type="ECO:0000256" key="3">
    <source>
        <dbReference type="ARBA" id="ARBA00004619"/>
    </source>
</evidence>
<dbReference type="SUPFAM" id="SSF101576">
    <property type="entry name" value="Supernatant protein factor (SPF), C-terminal domain"/>
    <property type="match status" value="1"/>
</dbReference>
<dbReference type="PROSITE" id="PS50104">
    <property type="entry name" value="TIR"/>
    <property type="match status" value="1"/>
</dbReference>
<evidence type="ECO:0000256" key="1">
    <source>
        <dbReference type="ARBA" id="ARBA00004115"/>
    </source>
</evidence>
<keyword evidence="15" id="KW-1185">Reference proteome</keyword>
<evidence type="ECO:0000256" key="5">
    <source>
        <dbReference type="ARBA" id="ARBA00022692"/>
    </source>
</evidence>
<keyword evidence="8 11" id="KW-1133">Transmembrane helix</keyword>
<feature type="region of interest" description="Disordered" evidence="10">
    <location>
        <begin position="277"/>
        <end position="348"/>
    </location>
</feature>
<evidence type="ECO:0000256" key="2">
    <source>
        <dbReference type="ARBA" id="ARBA00004151"/>
    </source>
</evidence>
<feature type="compositionally biased region" description="Low complexity" evidence="10">
    <location>
        <begin position="277"/>
        <end position="288"/>
    </location>
</feature>
<evidence type="ECO:0000256" key="11">
    <source>
        <dbReference type="SAM" id="Phobius"/>
    </source>
</evidence>
<dbReference type="InterPro" id="IPR036598">
    <property type="entry name" value="GOLD_dom_sf"/>
</dbReference>
<protein>
    <recommendedName>
        <fullName evidence="17">Transmembrane emp24 domain-containing protein 7</fullName>
    </recommendedName>
</protein>
<comment type="similarity">
    <text evidence="4">Belongs to the EMP24/GP25L family.</text>
</comment>
<accession>A0ABM4YCJ6</accession>
<feature type="region of interest" description="Disordered" evidence="10">
    <location>
        <begin position="383"/>
        <end position="444"/>
    </location>
</feature>
<name>A0ABM4YCJ6_VULVU</name>
<dbReference type="Gene3D" id="3.40.50.10140">
    <property type="entry name" value="Toll/interleukin-1 receptor homology (TIR) domain"/>
    <property type="match status" value="1"/>
</dbReference>
<dbReference type="InterPro" id="IPR035897">
    <property type="entry name" value="Toll_tir_struct_dom_sf"/>
</dbReference>
<feature type="compositionally biased region" description="Low complexity" evidence="10">
    <location>
        <begin position="401"/>
        <end position="418"/>
    </location>
</feature>
<organism evidence="15 16">
    <name type="scientific">Vulpes vulpes</name>
    <name type="common">Red fox</name>
    <dbReference type="NCBI Taxonomy" id="9627"/>
    <lineage>
        <taxon>Eukaryota</taxon>
        <taxon>Metazoa</taxon>
        <taxon>Chordata</taxon>
        <taxon>Craniata</taxon>
        <taxon>Vertebrata</taxon>
        <taxon>Euteleostomi</taxon>
        <taxon>Mammalia</taxon>
        <taxon>Eutheria</taxon>
        <taxon>Laurasiatheria</taxon>
        <taxon>Carnivora</taxon>
        <taxon>Caniformia</taxon>
        <taxon>Canidae</taxon>
        <taxon>Vulpes</taxon>
    </lineage>
</organism>
<feature type="compositionally biased region" description="Basic and acidic residues" evidence="10">
    <location>
        <begin position="528"/>
        <end position="543"/>
    </location>
</feature>
<evidence type="ECO:0000256" key="7">
    <source>
        <dbReference type="ARBA" id="ARBA00022824"/>
    </source>
</evidence>
<evidence type="ECO:0000256" key="10">
    <source>
        <dbReference type="SAM" id="MobiDB-lite"/>
    </source>
</evidence>
<evidence type="ECO:0000256" key="9">
    <source>
        <dbReference type="ARBA" id="ARBA00023136"/>
    </source>
</evidence>
<keyword evidence="9 11" id="KW-0472">Membrane</keyword>